<evidence type="ECO:0000313" key="1">
    <source>
        <dbReference type="EMBL" id="KAK7285559.1"/>
    </source>
</evidence>
<sequence length="89" mass="10158">MRNRKRKKKENRDANVKVPEGVGCCEVWGGSEEKWLEEVGMERREMVVSWYLCCIEPSSCLAQSSSPSAWFNPNDLSLPFASALQLLTY</sequence>
<organism evidence="1 2">
    <name type="scientific">Clitoria ternatea</name>
    <name type="common">Butterfly pea</name>
    <dbReference type="NCBI Taxonomy" id="43366"/>
    <lineage>
        <taxon>Eukaryota</taxon>
        <taxon>Viridiplantae</taxon>
        <taxon>Streptophyta</taxon>
        <taxon>Embryophyta</taxon>
        <taxon>Tracheophyta</taxon>
        <taxon>Spermatophyta</taxon>
        <taxon>Magnoliopsida</taxon>
        <taxon>eudicotyledons</taxon>
        <taxon>Gunneridae</taxon>
        <taxon>Pentapetalae</taxon>
        <taxon>rosids</taxon>
        <taxon>fabids</taxon>
        <taxon>Fabales</taxon>
        <taxon>Fabaceae</taxon>
        <taxon>Papilionoideae</taxon>
        <taxon>50 kb inversion clade</taxon>
        <taxon>NPAAA clade</taxon>
        <taxon>indigoferoid/millettioid clade</taxon>
        <taxon>Phaseoleae</taxon>
        <taxon>Clitoria</taxon>
    </lineage>
</organism>
<accession>A0AAN9P5P2</accession>
<comment type="caution">
    <text evidence="1">The sequence shown here is derived from an EMBL/GenBank/DDBJ whole genome shotgun (WGS) entry which is preliminary data.</text>
</comment>
<dbReference type="EMBL" id="JAYKXN010000005">
    <property type="protein sequence ID" value="KAK7285559.1"/>
    <property type="molecule type" value="Genomic_DNA"/>
</dbReference>
<dbReference type="Proteomes" id="UP001359559">
    <property type="component" value="Unassembled WGS sequence"/>
</dbReference>
<dbReference type="AlphaFoldDB" id="A0AAN9P5P2"/>
<keyword evidence="2" id="KW-1185">Reference proteome</keyword>
<protein>
    <submittedName>
        <fullName evidence="1">Uncharacterized protein</fullName>
    </submittedName>
</protein>
<evidence type="ECO:0000313" key="2">
    <source>
        <dbReference type="Proteomes" id="UP001359559"/>
    </source>
</evidence>
<gene>
    <name evidence="1" type="ORF">RJT34_20334</name>
</gene>
<proteinExistence type="predicted"/>
<reference evidence="1 2" key="1">
    <citation type="submission" date="2024-01" db="EMBL/GenBank/DDBJ databases">
        <title>The genomes of 5 underutilized Papilionoideae crops provide insights into root nodulation and disease resistance.</title>
        <authorList>
            <person name="Yuan L."/>
        </authorList>
    </citation>
    <scope>NUCLEOTIDE SEQUENCE [LARGE SCALE GENOMIC DNA]</scope>
    <source>
        <strain evidence="1">LY-2023</strain>
        <tissue evidence="1">Leaf</tissue>
    </source>
</reference>
<name>A0AAN9P5P2_CLITE</name>